<sequence length="67" mass="7690">MAHIQQTLIYIYTCPYIVVQFPLICIYILPQPVCGQTILDCCRELLFPPPPPRCCTVLGWPWNGLIL</sequence>
<keyword evidence="1" id="KW-0812">Transmembrane</keyword>
<accession>A0A974CYY8</accession>
<protein>
    <submittedName>
        <fullName evidence="2">Uncharacterized protein</fullName>
    </submittedName>
</protein>
<organism evidence="2 3">
    <name type="scientific">Xenopus laevis</name>
    <name type="common">African clawed frog</name>
    <dbReference type="NCBI Taxonomy" id="8355"/>
    <lineage>
        <taxon>Eukaryota</taxon>
        <taxon>Metazoa</taxon>
        <taxon>Chordata</taxon>
        <taxon>Craniata</taxon>
        <taxon>Vertebrata</taxon>
        <taxon>Euteleostomi</taxon>
        <taxon>Amphibia</taxon>
        <taxon>Batrachia</taxon>
        <taxon>Anura</taxon>
        <taxon>Pipoidea</taxon>
        <taxon>Pipidae</taxon>
        <taxon>Xenopodinae</taxon>
        <taxon>Xenopus</taxon>
        <taxon>Xenopus</taxon>
    </lineage>
</organism>
<gene>
    <name evidence="2" type="ORF">XELAEV_18028170mg</name>
</gene>
<name>A0A974CYY8_XENLA</name>
<evidence type="ECO:0000313" key="3">
    <source>
        <dbReference type="Proteomes" id="UP000694892"/>
    </source>
</evidence>
<dbReference type="Proteomes" id="UP000694892">
    <property type="component" value="Chromosome 5L"/>
</dbReference>
<dbReference type="EMBL" id="CM004474">
    <property type="protein sequence ID" value="OCT81351.1"/>
    <property type="molecule type" value="Genomic_DNA"/>
</dbReference>
<evidence type="ECO:0000256" key="1">
    <source>
        <dbReference type="SAM" id="Phobius"/>
    </source>
</evidence>
<reference evidence="3" key="1">
    <citation type="journal article" date="2016" name="Nature">
        <title>Genome evolution in the allotetraploid frog Xenopus laevis.</title>
        <authorList>
            <person name="Session A.M."/>
            <person name="Uno Y."/>
            <person name="Kwon T."/>
            <person name="Chapman J.A."/>
            <person name="Toyoda A."/>
            <person name="Takahashi S."/>
            <person name="Fukui A."/>
            <person name="Hikosaka A."/>
            <person name="Suzuki A."/>
            <person name="Kondo M."/>
            <person name="van Heeringen S.J."/>
            <person name="Quigley I."/>
            <person name="Heinz S."/>
            <person name="Ogino H."/>
            <person name="Ochi H."/>
            <person name="Hellsten U."/>
            <person name="Lyons J.B."/>
            <person name="Simakov O."/>
            <person name="Putnam N."/>
            <person name="Stites J."/>
            <person name="Kuroki Y."/>
            <person name="Tanaka T."/>
            <person name="Michiue T."/>
            <person name="Watanabe M."/>
            <person name="Bogdanovic O."/>
            <person name="Lister R."/>
            <person name="Georgiou G."/>
            <person name="Paranjpe S.S."/>
            <person name="van Kruijsbergen I."/>
            <person name="Shu S."/>
            <person name="Carlson J."/>
            <person name="Kinoshita T."/>
            <person name="Ohta Y."/>
            <person name="Mawaribuchi S."/>
            <person name="Jenkins J."/>
            <person name="Grimwood J."/>
            <person name="Schmutz J."/>
            <person name="Mitros T."/>
            <person name="Mozaffari S.V."/>
            <person name="Suzuki Y."/>
            <person name="Haramoto Y."/>
            <person name="Yamamoto T.S."/>
            <person name="Takagi C."/>
            <person name="Heald R."/>
            <person name="Miller K."/>
            <person name="Haudenschild C."/>
            <person name="Kitzman J."/>
            <person name="Nakayama T."/>
            <person name="Izutsu Y."/>
            <person name="Robert J."/>
            <person name="Fortriede J."/>
            <person name="Burns K."/>
            <person name="Lotay V."/>
            <person name="Karimi K."/>
            <person name="Yasuoka Y."/>
            <person name="Dichmann D.S."/>
            <person name="Flajnik M.F."/>
            <person name="Houston D.W."/>
            <person name="Shendure J."/>
            <person name="DuPasquier L."/>
            <person name="Vize P.D."/>
            <person name="Zorn A.M."/>
            <person name="Ito M."/>
            <person name="Marcotte E.M."/>
            <person name="Wallingford J.B."/>
            <person name="Ito Y."/>
            <person name="Asashima M."/>
            <person name="Ueno N."/>
            <person name="Matsuda Y."/>
            <person name="Veenstra G.J."/>
            <person name="Fujiyama A."/>
            <person name="Harland R.M."/>
            <person name="Taira M."/>
            <person name="Rokhsar D.S."/>
        </authorList>
    </citation>
    <scope>NUCLEOTIDE SEQUENCE [LARGE SCALE GENOMIC DNA]</scope>
    <source>
        <strain evidence="3">J</strain>
    </source>
</reference>
<feature type="transmembrane region" description="Helical" evidence="1">
    <location>
        <begin position="7"/>
        <end position="29"/>
    </location>
</feature>
<dbReference type="AlphaFoldDB" id="A0A974CYY8"/>
<keyword evidence="1" id="KW-1133">Transmembrane helix</keyword>
<keyword evidence="1" id="KW-0472">Membrane</keyword>
<evidence type="ECO:0000313" key="2">
    <source>
        <dbReference type="EMBL" id="OCT81351.1"/>
    </source>
</evidence>
<proteinExistence type="predicted"/>